<dbReference type="PANTHER" id="PTHR45024:SF2">
    <property type="entry name" value="SCP2 DOMAIN-CONTAINING PROTEIN"/>
    <property type="match status" value="1"/>
</dbReference>
<dbReference type="SUPFAM" id="SSF51735">
    <property type="entry name" value="NAD(P)-binding Rossmann-fold domains"/>
    <property type="match status" value="1"/>
</dbReference>
<dbReference type="InterPro" id="IPR020904">
    <property type="entry name" value="Sc_DH/Rdtase_CS"/>
</dbReference>
<keyword evidence="6" id="KW-1185">Reference proteome</keyword>
<comment type="caution">
    <text evidence="5">The sequence shown here is derived from an EMBL/GenBank/DDBJ whole genome shotgun (WGS) entry which is preliminary data.</text>
</comment>
<dbReference type="PRINTS" id="PR00081">
    <property type="entry name" value="GDHRDH"/>
</dbReference>
<dbReference type="PRINTS" id="PR00080">
    <property type="entry name" value="SDRFAMILY"/>
</dbReference>
<dbReference type="Pfam" id="PF00106">
    <property type="entry name" value="adh_short"/>
    <property type="match status" value="1"/>
</dbReference>
<dbReference type="PANTHER" id="PTHR45024">
    <property type="entry name" value="DEHYDROGENASES, SHORT CHAIN"/>
    <property type="match status" value="1"/>
</dbReference>
<evidence type="ECO:0000256" key="2">
    <source>
        <dbReference type="ARBA" id="ARBA00023002"/>
    </source>
</evidence>
<dbReference type="InterPro" id="IPR051687">
    <property type="entry name" value="Peroxisomal_Beta-Oxidation"/>
</dbReference>
<keyword evidence="2" id="KW-0560">Oxidoreductase</keyword>
<dbReference type="AlphaFoldDB" id="A0A8J3R2T9"/>
<accession>A0A8J3R2T9</accession>
<dbReference type="Gene3D" id="3.40.50.720">
    <property type="entry name" value="NAD(P)-binding Rossmann-like Domain"/>
    <property type="match status" value="1"/>
</dbReference>
<organism evidence="5 6">
    <name type="scientific">Sphaerimonospora thailandensis</name>
    <dbReference type="NCBI Taxonomy" id="795644"/>
    <lineage>
        <taxon>Bacteria</taxon>
        <taxon>Bacillati</taxon>
        <taxon>Actinomycetota</taxon>
        <taxon>Actinomycetes</taxon>
        <taxon>Streptosporangiales</taxon>
        <taxon>Streptosporangiaceae</taxon>
        <taxon>Sphaerimonospora</taxon>
    </lineage>
</organism>
<dbReference type="InterPro" id="IPR057326">
    <property type="entry name" value="KR_dom"/>
</dbReference>
<dbReference type="Proteomes" id="UP000610966">
    <property type="component" value="Unassembled WGS sequence"/>
</dbReference>
<sequence length="291" mass="30560">MSALNDRVVVITGAGRGIGREHALLAAAEGAKVVVNDNGADADGRGGDPAFAQAVAEEIRAAGGQAVASAADAATLEGARELLELARGEFGAVHGLVNNAGVLRDRMFVNMSEEDWDAVIRGQLRATFAPARVFAEHWRNESKAGRRPTASVVNVPSTSGLIGAVGQSNYGAAKAGIAALTVILAQELGRYGVRVNAVTPVARTRMTENVPGIAEMVAAPADPEAFDVYHPGNVSPLVAWLLTEDCPVNGQVYYAKGGEIRQFAGWSYAWTVDRGARWTVADIDKELRSRG</sequence>
<evidence type="ECO:0000313" key="6">
    <source>
        <dbReference type="Proteomes" id="UP000610966"/>
    </source>
</evidence>
<dbReference type="SMART" id="SM00822">
    <property type="entry name" value="PKS_KR"/>
    <property type="match status" value="1"/>
</dbReference>
<dbReference type="PROSITE" id="PS00061">
    <property type="entry name" value="ADH_SHORT"/>
    <property type="match status" value="1"/>
</dbReference>
<evidence type="ECO:0000259" key="4">
    <source>
        <dbReference type="SMART" id="SM00822"/>
    </source>
</evidence>
<dbReference type="EMBL" id="BOOG01000005">
    <property type="protein sequence ID" value="GIH68096.1"/>
    <property type="molecule type" value="Genomic_DNA"/>
</dbReference>
<dbReference type="GO" id="GO:0016491">
    <property type="term" value="F:oxidoreductase activity"/>
    <property type="evidence" value="ECO:0007669"/>
    <property type="project" value="UniProtKB-KW"/>
</dbReference>
<evidence type="ECO:0000256" key="1">
    <source>
        <dbReference type="ARBA" id="ARBA00006484"/>
    </source>
</evidence>
<feature type="domain" description="Ketoreductase" evidence="4">
    <location>
        <begin position="7"/>
        <end position="204"/>
    </location>
</feature>
<proteinExistence type="inferred from homology"/>
<name>A0A8J3R2T9_9ACTN</name>
<protein>
    <submittedName>
        <fullName evidence="5">Putative short-chain dehydrogenase/reductase</fullName>
    </submittedName>
</protein>
<evidence type="ECO:0000313" key="5">
    <source>
        <dbReference type="EMBL" id="GIH68096.1"/>
    </source>
</evidence>
<gene>
    <name evidence="5" type="ORF">Mth01_03490</name>
</gene>
<dbReference type="RefSeq" id="WP_204010155.1">
    <property type="nucleotide sequence ID" value="NZ_BOOG01000005.1"/>
</dbReference>
<evidence type="ECO:0000256" key="3">
    <source>
        <dbReference type="RuleBase" id="RU000363"/>
    </source>
</evidence>
<dbReference type="InterPro" id="IPR036291">
    <property type="entry name" value="NAD(P)-bd_dom_sf"/>
</dbReference>
<reference evidence="5" key="1">
    <citation type="submission" date="2021-01" db="EMBL/GenBank/DDBJ databases">
        <title>Whole genome shotgun sequence of Sphaerimonospora thailandensis NBRC 107569.</title>
        <authorList>
            <person name="Komaki H."/>
            <person name="Tamura T."/>
        </authorList>
    </citation>
    <scope>NUCLEOTIDE SEQUENCE</scope>
    <source>
        <strain evidence="5">NBRC 107569</strain>
    </source>
</reference>
<dbReference type="InterPro" id="IPR002347">
    <property type="entry name" value="SDR_fam"/>
</dbReference>
<comment type="similarity">
    <text evidence="1 3">Belongs to the short-chain dehydrogenases/reductases (SDR) family.</text>
</comment>